<evidence type="ECO:0000313" key="2">
    <source>
        <dbReference type="EMBL" id="XDJ02150.1"/>
    </source>
</evidence>
<organism evidence="2">
    <name type="scientific">Enterococcus phage PMBT56</name>
    <dbReference type="NCBI Taxonomy" id="3229530"/>
    <lineage>
        <taxon>Viruses</taxon>
        <taxon>Duplodnaviria</taxon>
        <taxon>Heunggongvirae</taxon>
        <taxon>Uroviricota</taxon>
        <taxon>Caudoviricetes</taxon>
        <taxon>Saphexavirus</taxon>
    </lineage>
</organism>
<proteinExistence type="predicted"/>
<feature type="region of interest" description="Disordered" evidence="1">
    <location>
        <begin position="1"/>
        <end position="30"/>
    </location>
</feature>
<accession>A0AB39C682</accession>
<dbReference type="EMBL" id="PP944851">
    <property type="protein sequence ID" value="XDJ02150.1"/>
    <property type="molecule type" value="Genomic_DNA"/>
</dbReference>
<evidence type="ECO:0000256" key="1">
    <source>
        <dbReference type="SAM" id="MobiDB-lite"/>
    </source>
</evidence>
<feature type="compositionally biased region" description="Pro residues" evidence="1">
    <location>
        <begin position="1"/>
        <end position="18"/>
    </location>
</feature>
<sequence>MDSRAPRPPSEKLPPALPKDPRQPWPRLRPCAFPHASRGVASASRRSHVTPSDTLTQATSLRLCLFAVNIALSQGLSTLNNVYYVN</sequence>
<name>A0AB39C682_9CAUD</name>
<protein>
    <submittedName>
        <fullName evidence="2">Uncharacterized protein</fullName>
    </submittedName>
</protein>
<reference evidence="2" key="1">
    <citation type="submission" date="2024-06" db="EMBL/GenBank/DDBJ databases">
        <title>This phage originates from the Bacteriophage catalogue of the Bacteriophage Competence Centre, Department of Microbiology und Biotechnology, Max Rubner-Institut, Kiel, Germany.</title>
        <authorList>
            <person name="Sprotte S."/>
            <person name="Brinks E."/>
            <person name="Hille F."/>
        </authorList>
    </citation>
    <scope>NUCLEOTIDE SEQUENCE</scope>
</reference>